<accession>A0A8T0H3U7</accession>
<dbReference type="Proteomes" id="UP000822688">
    <property type="component" value="Chromosome 8"/>
</dbReference>
<sequence>MHSAFLVFYITVCMYHACASSCSNSDMICFEPGHTYPIVKKTSLIENTVRRWVSACGHCTRSGS</sequence>
<keyword evidence="3" id="KW-1185">Reference proteome</keyword>
<dbReference type="EMBL" id="CM026429">
    <property type="protein sequence ID" value="KAG0564768.1"/>
    <property type="molecule type" value="Genomic_DNA"/>
</dbReference>
<feature type="signal peptide" evidence="1">
    <location>
        <begin position="1"/>
        <end position="19"/>
    </location>
</feature>
<name>A0A8T0H3U7_CERPU</name>
<feature type="chain" id="PRO_5035881566" evidence="1">
    <location>
        <begin position="20"/>
        <end position="64"/>
    </location>
</feature>
<dbReference type="AlphaFoldDB" id="A0A8T0H3U7"/>
<comment type="caution">
    <text evidence="2">The sequence shown here is derived from an EMBL/GenBank/DDBJ whole genome shotgun (WGS) entry which is preliminary data.</text>
</comment>
<proteinExistence type="predicted"/>
<evidence type="ECO:0000313" key="3">
    <source>
        <dbReference type="Proteomes" id="UP000822688"/>
    </source>
</evidence>
<evidence type="ECO:0000256" key="1">
    <source>
        <dbReference type="SAM" id="SignalP"/>
    </source>
</evidence>
<keyword evidence="1" id="KW-0732">Signal</keyword>
<protein>
    <submittedName>
        <fullName evidence="2">Uncharacterized protein</fullName>
    </submittedName>
</protein>
<reference evidence="2" key="1">
    <citation type="submission" date="2020-06" db="EMBL/GenBank/DDBJ databases">
        <title>WGS assembly of Ceratodon purpureus strain R40.</title>
        <authorList>
            <person name="Carey S.B."/>
            <person name="Jenkins J."/>
            <person name="Shu S."/>
            <person name="Lovell J.T."/>
            <person name="Sreedasyam A."/>
            <person name="Maumus F."/>
            <person name="Tiley G.P."/>
            <person name="Fernandez-Pozo N."/>
            <person name="Barry K."/>
            <person name="Chen C."/>
            <person name="Wang M."/>
            <person name="Lipzen A."/>
            <person name="Daum C."/>
            <person name="Saski C.A."/>
            <person name="Payton A.C."/>
            <person name="Mcbreen J.C."/>
            <person name="Conrad R.E."/>
            <person name="Kollar L.M."/>
            <person name="Olsson S."/>
            <person name="Huttunen S."/>
            <person name="Landis J.B."/>
            <person name="Wickett N.J."/>
            <person name="Johnson M.G."/>
            <person name="Rensing S.A."/>
            <person name="Grimwood J."/>
            <person name="Schmutz J."/>
            <person name="Mcdaniel S.F."/>
        </authorList>
    </citation>
    <scope>NUCLEOTIDE SEQUENCE</scope>
    <source>
        <strain evidence="2">R40</strain>
    </source>
</reference>
<organism evidence="2 3">
    <name type="scientific">Ceratodon purpureus</name>
    <name type="common">Fire moss</name>
    <name type="synonym">Dicranum purpureum</name>
    <dbReference type="NCBI Taxonomy" id="3225"/>
    <lineage>
        <taxon>Eukaryota</taxon>
        <taxon>Viridiplantae</taxon>
        <taxon>Streptophyta</taxon>
        <taxon>Embryophyta</taxon>
        <taxon>Bryophyta</taxon>
        <taxon>Bryophytina</taxon>
        <taxon>Bryopsida</taxon>
        <taxon>Dicranidae</taxon>
        <taxon>Pseudoditrichales</taxon>
        <taxon>Ditrichaceae</taxon>
        <taxon>Ceratodon</taxon>
    </lineage>
</organism>
<evidence type="ECO:0000313" key="2">
    <source>
        <dbReference type="EMBL" id="KAG0564768.1"/>
    </source>
</evidence>
<gene>
    <name evidence="2" type="ORF">KC19_8G138400</name>
</gene>